<gene>
    <name evidence="3" type="ORF">CHC_T00008846001</name>
</gene>
<dbReference type="GeneID" id="17319403"/>
<dbReference type="OrthoDB" id="2019940at2759"/>
<feature type="transmembrane region" description="Helical" evidence="2">
    <location>
        <begin position="33"/>
        <end position="52"/>
    </location>
</feature>
<keyword evidence="2" id="KW-0812">Transmembrane</keyword>
<keyword evidence="2" id="KW-1133">Transmembrane helix</keyword>
<dbReference type="GO" id="GO:0016020">
    <property type="term" value="C:membrane"/>
    <property type="evidence" value="ECO:0007669"/>
    <property type="project" value="InterPro"/>
</dbReference>
<evidence type="ECO:0000256" key="2">
    <source>
        <dbReference type="SAM" id="Phobius"/>
    </source>
</evidence>
<name>R7QVP9_CHOCR</name>
<accession>R7QVP9</accession>
<dbReference type="EMBL" id="HG002370">
    <property type="protein sequence ID" value="CDF41395.1"/>
    <property type="molecule type" value="Genomic_DNA"/>
</dbReference>
<feature type="region of interest" description="Disordered" evidence="1">
    <location>
        <begin position="1"/>
        <end position="28"/>
    </location>
</feature>
<feature type="region of interest" description="Disordered" evidence="1">
    <location>
        <begin position="70"/>
        <end position="124"/>
    </location>
</feature>
<proteinExistence type="predicted"/>
<keyword evidence="3" id="KW-0808">Transferase</keyword>
<feature type="compositionally biased region" description="Basic and acidic residues" evidence="1">
    <location>
        <begin position="72"/>
        <end position="88"/>
    </location>
</feature>
<dbReference type="RefSeq" id="XP_005711689.1">
    <property type="nucleotide sequence ID" value="XM_005711632.1"/>
</dbReference>
<dbReference type="Pfam" id="PF03567">
    <property type="entry name" value="Sulfotransfer_2"/>
    <property type="match status" value="1"/>
</dbReference>
<sequence length="401" mass="45910">MPHEVVPLVDSASTSPRFRASAPPSKGRFTSSAALICVIFVAAVLVAHYLLWSASVRPDHLEGPDVLALAKEGGEPPKEGGEPPKEEGEPPTAPVAVQGDVIPPAVEEDPHDPPDTSVAVLPAPGDRQCKGIKYAFDNDGKPCMDLKTPMYKQLIYVTDRPDVQYLYCGIPKNGCTYHLAMLNRIYGAKNYESAATIHDKDRKNIFTLYARDSETIARMLSNETLPKYMVIRNPLRRTLSAYLDKVEPYLPESIRTSATFHDWIYDQFPVDLPADYDWRSTNPHWKPEREFCGYKIRDVQKVFKVFRVENPEDYVEYLYTIIPEKYLKDGWGRKENMNFRDHVLGPRKRTGNTDEKFERYFDDLDVFDHMAMILKQDIDVLGYREEVDEMRANLKRRMKVA</sequence>
<evidence type="ECO:0000313" key="4">
    <source>
        <dbReference type="Proteomes" id="UP000012073"/>
    </source>
</evidence>
<reference evidence="4" key="1">
    <citation type="journal article" date="2013" name="Proc. Natl. Acad. Sci. U.S.A.">
        <title>Genome structure and metabolic features in the red seaweed Chondrus crispus shed light on evolution of the Archaeplastida.</title>
        <authorList>
            <person name="Collen J."/>
            <person name="Porcel B."/>
            <person name="Carre W."/>
            <person name="Ball S.G."/>
            <person name="Chaparro C."/>
            <person name="Tonon T."/>
            <person name="Barbeyron T."/>
            <person name="Michel G."/>
            <person name="Noel B."/>
            <person name="Valentin K."/>
            <person name="Elias M."/>
            <person name="Artiguenave F."/>
            <person name="Arun A."/>
            <person name="Aury J.M."/>
            <person name="Barbosa-Neto J.F."/>
            <person name="Bothwell J.H."/>
            <person name="Bouget F.Y."/>
            <person name="Brillet L."/>
            <person name="Cabello-Hurtado F."/>
            <person name="Capella-Gutierrez S."/>
            <person name="Charrier B."/>
            <person name="Cladiere L."/>
            <person name="Cock J.M."/>
            <person name="Coelho S.M."/>
            <person name="Colleoni C."/>
            <person name="Czjzek M."/>
            <person name="Da Silva C."/>
            <person name="Delage L."/>
            <person name="Denoeud F."/>
            <person name="Deschamps P."/>
            <person name="Dittami S.M."/>
            <person name="Gabaldon T."/>
            <person name="Gachon C.M."/>
            <person name="Groisillier A."/>
            <person name="Herve C."/>
            <person name="Jabbari K."/>
            <person name="Katinka M."/>
            <person name="Kloareg B."/>
            <person name="Kowalczyk N."/>
            <person name="Labadie K."/>
            <person name="Leblanc C."/>
            <person name="Lopez P.J."/>
            <person name="McLachlan D.H."/>
            <person name="Meslet-Cladiere L."/>
            <person name="Moustafa A."/>
            <person name="Nehr Z."/>
            <person name="Nyvall Collen P."/>
            <person name="Panaud O."/>
            <person name="Partensky F."/>
            <person name="Poulain J."/>
            <person name="Rensing S.A."/>
            <person name="Rousvoal S."/>
            <person name="Samson G."/>
            <person name="Symeonidi A."/>
            <person name="Weissenbach J."/>
            <person name="Zambounis A."/>
            <person name="Wincker P."/>
            <person name="Boyen C."/>
        </authorList>
    </citation>
    <scope>NUCLEOTIDE SEQUENCE [LARGE SCALE GENOMIC DNA]</scope>
    <source>
        <strain evidence="4">cv. Stackhouse</strain>
    </source>
</reference>
<dbReference type="GO" id="GO:0008146">
    <property type="term" value="F:sulfotransferase activity"/>
    <property type="evidence" value="ECO:0007669"/>
    <property type="project" value="InterPro"/>
</dbReference>
<dbReference type="KEGG" id="ccp:CHC_T00008846001"/>
<dbReference type="Gramene" id="CDF41395">
    <property type="protein sequence ID" value="CDF41395"/>
    <property type="gene ID" value="CHC_T00008846001"/>
</dbReference>
<keyword evidence="4" id="KW-1185">Reference proteome</keyword>
<dbReference type="AlphaFoldDB" id="R7QVP9"/>
<dbReference type="InterPro" id="IPR005331">
    <property type="entry name" value="Sulfotransferase"/>
</dbReference>
<protein>
    <submittedName>
        <fullName evidence="3">Carbohydrate sulfotransferase</fullName>
    </submittedName>
</protein>
<organism evidence="3 4">
    <name type="scientific">Chondrus crispus</name>
    <name type="common">Carrageen Irish moss</name>
    <name type="synonym">Polymorpha crispa</name>
    <dbReference type="NCBI Taxonomy" id="2769"/>
    <lineage>
        <taxon>Eukaryota</taxon>
        <taxon>Rhodophyta</taxon>
        <taxon>Florideophyceae</taxon>
        <taxon>Rhodymeniophycidae</taxon>
        <taxon>Gigartinales</taxon>
        <taxon>Gigartinaceae</taxon>
        <taxon>Chondrus</taxon>
    </lineage>
</organism>
<evidence type="ECO:0000256" key="1">
    <source>
        <dbReference type="SAM" id="MobiDB-lite"/>
    </source>
</evidence>
<keyword evidence="2" id="KW-0472">Membrane</keyword>
<evidence type="ECO:0000313" key="3">
    <source>
        <dbReference type="EMBL" id="CDF41395.1"/>
    </source>
</evidence>
<dbReference type="Proteomes" id="UP000012073">
    <property type="component" value="Unassembled WGS sequence"/>
</dbReference>